<dbReference type="AlphaFoldDB" id="A0A061JHP3"/>
<gene>
    <name evidence="1" type="ORF">K737_300688</name>
</gene>
<evidence type="ECO:0000313" key="1">
    <source>
        <dbReference type="EMBL" id="ETZ04893.1"/>
    </source>
</evidence>
<evidence type="ECO:0000313" key="2">
    <source>
        <dbReference type="Proteomes" id="UP000026922"/>
    </source>
</evidence>
<dbReference type="EMBL" id="ARPM03000135">
    <property type="protein sequence ID" value="ETZ04893.1"/>
    <property type="molecule type" value="Genomic_DNA"/>
</dbReference>
<keyword evidence="2" id="KW-1185">Reference proteome</keyword>
<dbReference type="RefSeq" id="WP_006303264.1">
    <property type="nucleotide sequence ID" value="NZ_ARPM03000135.1"/>
</dbReference>
<dbReference type="Proteomes" id="UP000026922">
    <property type="component" value="Unassembled WGS sequence"/>
</dbReference>
<protein>
    <submittedName>
        <fullName evidence="1">Uncharacterized protein</fullName>
    </submittedName>
</protein>
<sequence>MKATYSTRILNMGSALSNMNAASPNYKEPRYAHFEGEKRKELIEKYKKESMEKSKEYEFQMATLIKSMPDMEDKIKQALEKYQLAIPFEKFWDHVKAIYYKNLRNVLLNDYLEYYGKNFLNGERITVYLDLSEEDKFFRGVKIEEKEKEIRKIVSEPEGDSIKKFFKSIKDKLT</sequence>
<accession>A0A061JHP3</accession>
<organism evidence="1 2">
    <name type="scientific">Holospora undulata HU1</name>
    <dbReference type="NCBI Taxonomy" id="1321371"/>
    <lineage>
        <taxon>Bacteria</taxon>
        <taxon>Pseudomonadati</taxon>
        <taxon>Pseudomonadota</taxon>
        <taxon>Alphaproteobacteria</taxon>
        <taxon>Holosporales</taxon>
        <taxon>Holosporaceae</taxon>
        <taxon>Holospora</taxon>
    </lineage>
</organism>
<name>A0A061JHP3_9PROT</name>
<comment type="caution">
    <text evidence="1">The sequence shown here is derived from an EMBL/GenBank/DDBJ whole genome shotgun (WGS) entry which is preliminary data.</text>
</comment>
<reference evidence="1 2" key="1">
    <citation type="journal article" date="2013" name="Genome Announc.">
        <title>Draft Genome Sequence of Holospora undulata Strain HU1, a Micronucleus-Specific Symbiont of the Ciliate Paramecium caudatum.</title>
        <authorList>
            <person name="Dohra H."/>
            <person name="Suzuki H."/>
            <person name="Suzuki T."/>
            <person name="Tanaka K."/>
            <person name="Fujishima M."/>
        </authorList>
    </citation>
    <scope>NUCLEOTIDE SEQUENCE [LARGE SCALE GENOMIC DNA]</scope>
    <source>
        <strain evidence="1 2">HU1</strain>
    </source>
</reference>
<proteinExistence type="predicted"/>